<dbReference type="PANTHER" id="PTHR32166:SF24">
    <property type="entry name" value="F16P17.2 PROTEIN"/>
    <property type="match status" value="1"/>
</dbReference>
<dbReference type="OrthoDB" id="1873691at2759"/>
<gene>
    <name evidence="4" type="ORF">HannXRQ_Chr17g0550451</name>
    <name evidence="3" type="ORF">HanXRQr2_Chr17g0802111</name>
</gene>
<evidence type="ECO:0000259" key="2">
    <source>
        <dbReference type="Pfam" id="PF25908"/>
    </source>
</evidence>
<evidence type="ECO:0000313" key="5">
    <source>
        <dbReference type="Proteomes" id="UP000215914"/>
    </source>
</evidence>
<feature type="compositionally biased region" description="Polar residues" evidence="1">
    <location>
        <begin position="117"/>
        <end position="127"/>
    </location>
</feature>
<dbReference type="Proteomes" id="UP000215914">
    <property type="component" value="Chromosome 17"/>
</dbReference>
<dbReference type="InterPro" id="IPR012337">
    <property type="entry name" value="RNaseH-like_sf"/>
</dbReference>
<feature type="compositionally biased region" description="Low complexity" evidence="1">
    <location>
        <begin position="136"/>
        <end position="147"/>
    </location>
</feature>
<feature type="compositionally biased region" description="Basic residues" evidence="1">
    <location>
        <begin position="207"/>
        <end position="216"/>
    </location>
</feature>
<dbReference type="PANTHER" id="PTHR32166">
    <property type="entry name" value="OSJNBA0013A04.12 PROTEIN"/>
    <property type="match status" value="1"/>
</dbReference>
<dbReference type="Pfam" id="PF25908">
    <property type="entry name" value="DUF7963"/>
    <property type="match status" value="1"/>
</dbReference>
<dbReference type="InterPro" id="IPR058269">
    <property type="entry name" value="DUF7963"/>
</dbReference>
<name>A0A251RPW7_HELAN</name>
<dbReference type="AlphaFoldDB" id="A0A251RPW7"/>
<evidence type="ECO:0000313" key="3">
    <source>
        <dbReference type="EMBL" id="KAF5755376.1"/>
    </source>
</evidence>
<reference evidence="4" key="2">
    <citation type="submission" date="2017-02" db="EMBL/GenBank/DDBJ databases">
        <title>Sunflower complete genome.</title>
        <authorList>
            <person name="Langlade N."/>
            <person name="Munos S."/>
        </authorList>
    </citation>
    <scope>NUCLEOTIDE SEQUENCE [LARGE SCALE GENOMIC DNA]</scope>
    <source>
        <tissue evidence="4">Leaves</tissue>
    </source>
</reference>
<accession>A0A251RPW7</accession>
<evidence type="ECO:0000256" key="1">
    <source>
        <dbReference type="SAM" id="MobiDB-lite"/>
    </source>
</evidence>
<dbReference type="OMA" id="SKIKDWY"/>
<reference evidence="3 5" key="1">
    <citation type="journal article" date="2017" name="Nature">
        <title>The sunflower genome provides insights into oil metabolism, flowering and Asterid evolution.</title>
        <authorList>
            <person name="Badouin H."/>
            <person name="Gouzy J."/>
            <person name="Grassa C.J."/>
            <person name="Murat F."/>
            <person name="Staton S.E."/>
            <person name="Cottret L."/>
            <person name="Lelandais-Briere C."/>
            <person name="Owens G.L."/>
            <person name="Carrere S."/>
            <person name="Mayjonade B."/>
            <person name="Legrand L."/>
            <person name="Gill N."/>
            <person name="Kane N.C."/>
            <person name="Bowers J.E."/>
            <person name="Hubner S."/>
            <person name="Bellec A."/>
            <person name="Berard A."/>
            <person name="Berges H."/>
            <person name="Blanchet N."/>
            <person name="Boniface M.C."/>
            <person name="Brunel D."/>
            <person name="Catrice O."/>
            <person name="Chaidir N."/>
            <person name="Claudel C."/>
            <person name="Donnadieu C."/>
            <person name="Faraut T."/>
            <person name="Fievet G."/>
            <person name="Helmstetter N."/>
            <person name="King M."/>
            <person name="Knapp S.J."/>
            <person name="Lai Z."/>
            <person name="Le Paslier M.C."/>
            <person name="Lippi Y."/>
            <person name="Lorenzon L."/>
            <person name="Mandel J.R."/>
            <person name="Marage G."/>
            <person name="Marchand G."/>
            <person name="Marquand E."/>
            <person name="Bret-Mestries E."/>
            <person name="Morien E."/>
            <person name="Nambeesan S."/>
            <person name="Nguyen T."/>
            <person name="Pegot-Espagnet P."/>
            <person name="Pouilly N."/>
            <person name="Raftis F."/>
            <person name="Sallet E."/>
            <person name="Schiex T."/>
            <person name="Thomas J."/>
            <person name="Vandecasteele C."/>
            <person name="Vares D."/>
            <person name="Vear F."/>
            <person name="Vautrin S."/>
            <person name="Crespi M."/>
            <person name="Mangin B."/>
            <person name="Burke J.M."/>
            <person name="Salse J."/>
            <person name="Munos S."/>
            <person name="Vincourt P."/>
            <person name="Rieseberg L.H."/>
            <person name="Langlade N.B."/>
        </authorList>
    </citation>
    <scope>NUCLEOTIDE SEQUENCE [LARGE SCALE GENOMIC DNA]</scope>
    <source>
        <strain evidence="5">cv. SF193</strain>
        <tissue evidence="3">Leaves</tissue>
    </source>
</reference>
<feature type="region of interest" description="Disordered" evidence="1">
    <location>
        <begin position="1"/>
        <end position="22"/>
    </location>
</feature>
<proteinExistence type="predicted"/>
<protein>
    <submittedName>
        <fullName evidence="4">Putative ribonuclease H-like domain-containing protein</fullName>
    </submittedName>
    <submittedName>
        <fullName evidence="3">Transcription factor/ chromatin remodeling BED-type(Zn) family</fullName>
    </submittedName>
</protein>
<feature type="compositionally biased region" description="Low complexity" evidence="1">
    <location>
        <begin position="1"/>
        <end position="12"/>
    </location>
</feature>
<evidence type="ECO:0000313" key="4">
    <source>
        <dbReference type="EMBL" id="OTF86406.1"/>
    </source>
</evidence>
<dbReference type="SUPFAM" id="SSF53098">
    <property type="entry name" value="Ribonuclease H-like"/>
    <property type="match status" value="1"/>
</dbReference>
<sequence length="809" mass="90994">MSAVTNTNTPTTTQPPSPPATATITDLVAAPSPELTTDEMAVKAVHKRYEGLVMVRTKAIKGKGAWYWAHLEPSLIRHPDTGLPKAVKLRCSLCESLFSASNPSRTASEHLKRGTCPNFNSGSSPNPISVGMVDLGGSPTSSSSPVSGRKRSSGNRRGGGGGGGGGGFKVSDLETTYSVAPITMIEPPRFSVDVSYPTRPEPVHVFSPHHHHHHHQQQPQQQKQVQPHVVLSGGKEDLGALAMLEDSIKKLKSPKASPGQTLTKAQIDSSLELLANWVYENCGLVSFSSLEHPKFKSFLNQVGLPAVTRRELAGELLESKYKEAKAESEARIRDALFFQISSDGWKVKKNNNSGEVENLVNVCVNLPNGTSVFRRGVFTSGYVFSKHAEDVLWETICDICGNNLQQCVGIVSDKFRSKVLRNLENQHHWMVNLSCQFQGVSKLVKDFSKELPLFHNVTENCFKVANFVNSKSEIRHLFLKYQLQEYGRAALLQVPFYGGGEFEPVFQMVEDVLSSARALQLVFLDESCKMVSMEDQTGKEIEEMMMSQFWSELEAVHSLVGFIKGMAREIEKEKPRIGQCLPLWEELRVKIKEWCGKFHINENHVDKVFDNRFRRNYHPAWSAAFILDPFYMIRDTSGKYLPPFKYLTSEQEKDVDQLITRLVSREEAHIALMELMKWRTEGLDPMYAQAVQLKQRDPITGQMKIANPQSSRLVWETHLTDFKYLRKVAMRLIFLHATSCGFKWSSSICRWAQSRTGMDKAQKLIFIAAQSKLERRDFSNDEDKDAEFFSMASREDDVLNDVMFDASSL</sequence>
<dbReference type="Gramene" id="mRNA:HanXRQr2_Chr17g0802111">
    <property type="protein sequence ID" value="CDS:HanXRQr2_Chr17g0802111.1"/>
    <property type="gene ID" value="HanXRQr2_Chr17g0802111"/>
</dbReference>
<feature type="compositionally biased region" description="Gly residues" evidence="1">
    <location>
        <begin position="156"/>
        <end position="168"/>
    </location>
</feature>
<feature type="region of interest" description="Disordered" evidence="1">
    <location>
        <begin position="102"/>
        <end position="170"/>
    </location>
</feature>
<keyword evidence="5" id="KW-1185">Reference proteome</keyword>
<feature type="region of interest" description="Disordered" evidence="1">
    <location>
        <begin position="203"/>
        <end position="225"/>
    </location>
</feature>
<organism evidence="4 5">
    <name type="scientific">Helianthus annuus</name>
    <name type="common">Common sunflower</name>
    <dbReference type="NCBI Taxonomy" id="4232"/>
    <lineage>
        <taxon>Eukaryota</taxon>
        <taxon>Viridiplantae</taxon>
        <taxon>Streptophyta</taxon>
        <taxon>Embryophyta</taxon>
        <taxon>Tracheophyta</taxon>
        <taxon>Spermatophyta</taxon>
        <taxon>Magnoliopsida</taxon>
        <taxon>eudicotyledons</taxon>
        <taxon>Gunneridae</taxon>
        <taxon>Pentapetalae</taxon>
        <taxon>asterids</taxon>
        <taxon>campanulids</taxon>
        <taxon>Asterales</taxon>
        <taxon>Asteraceae</taxon>
        <taxon>Asteroideae</taxon>
        <taxon>Heliantheae alliance</taxon>
        <taxon>Heliantheae</taxon>
        <taxon>Helianthus</taxon>
    </lineage>
</organism>
<dbReference type="EMBL" id="MNCJ02000332">
    <property type="protein sequence ID" value="KAF5755376.1"/>
    <property type="molecule type" value="Genomic_DNA"/>
</dbReference>
<dbReference type="EMBL" id="CM007906">
    <property type="protein sequence ID" value="OTF86406.1"/>
    <property type="molecule type" value="Genomic_DNA"/>
</dbReference>
<dbReference type="InParanoid" id="A0A251RPW7"/>
<reference evidence="3" key="3">
    <citation type="submission" date="2020-06" db="EMBL/GenBank/DDBJ databases">
        <title>Helianthus annuus Genome sequencing and assembly Release 2.</title>
        <authorList>
            <person name="Gouzy J."/>
            <person name="Langlade N."/>
            <person name="Munos S."/>
        </authorList>
    </citation>
    <scope>NUCLEOTIDE SEQUENCE</scope>
    <source>
        <tissue evidence="3">Leaves</tissue>
    </source>
</reference>
<dbReference type="FunCoup" id="A0A251RPW7">
    <property type="interactions" value="779"/>
</dbReference>
<feature type="domain" description="DUF7963" evidence="2">
    <location>
        <begin position="37"/>
        <end position="120"/>
    </location>
</feature>